<proteinExistence type="predicted"/>
<evidence type="ECO:0008006" key="3">
    <source>
        <dbReference type="Google" id="ProtNLM"/>
    </source>
</evidence>
<evidence type="ECO:0000313" key="1">
    <source>
        <dbReference type="EMBL" id="SFJ10096.1"/>
    </source>
</evidence>
<organism evidence="1 2">
    <name type="scientific">Parapedobacter indicus</name>
    <dbReference type="NCBI Taxonomy" id="1477437"/>
    <lineage>
        <taxon>Bacteria</taxon>
        <taxon>Pseudomonadati</taxon>
        <taxon>Bacteroidota</taxon>
        <taxon>Sphingobacteriia</taxon>
        <taxon>Sphingobacteriales</taxon>
        <taxon>Sphingobacteriaceae</taxon>
        <taxon>Parapedobacter</taxon>
    </lineage>
</organism>
<name>A0A1I3NMU5_9SPHI</name>
<dbReference type="InterPro" id="IPR011043">
    <property type="entry name" value="Gal_Oxase/kelch_b-propeller"/>
</dbReference>
<dbReference type="EMBL" id="FOQO01000007">
    <property type="protein sequence ID" value="SFJ10096.1"/>
    <property type="molecule type" value="Genomic_DNA"/>
</dbReference>
<dbReference type="PROSITE" id="PS51257">
    <property type="entry name" value="PROKAR_LIPOPROTEIN"/>
    <property type="match status" value="1"/>
</dbReference>
<keyword evidence="2" id="KW-1185">Reference proteome</keyword>
<dbReference type="Proteomes" id="UP000198670">
    <property type="component" value="Unassembled WGS sequence"/>
</dbReference>
<sequence length="521" mass="58723">MKHKFISTRRTVLMAGLLLIGSIFTLGSCKKLFNNDDELPCNGAEMKLPEIPEGTLFTQPIDPNITNPVIEEIITLYPGETLSANYKGVGAGGLERDLSAMKVRWNFEHDNLLINPETGAYYQKEEIEQMPSFQYNFSKGFTTNIPDDQIQKGDIMTSFQAVITNKCGETNPITAHVRIINSGNVMQPLNELSGIARTGHIQAFHNNKLYLLFGSGGTENYSYDITTRELTPLPAIDFSQYGFDMNNPNSNDKKGLERSLYSGTQWYNPFTTYARDGAKVYFAMPREATGRDDVLWEYDLETLQLSKLASVDRNVYDATAPANPAIWNLKSAGKMTLWDNRIYYFPLYKDLGEAYIGVFDLNTKQWSDEDIRVPTDDLVPAIIYQGNPNFEARSYFQLFYALDNQLKLVFEGNREVTYDLSTKALTVKNSDYKHVDMEKRATGGFVLNGAYYFLANENLGGIVQDNAFVLYKKNTDGSVEIADFIGGGNRSDGRQFTPVGNTVFVVGTNSVRYNAVRYWLE</sequence>
<gene>
    <name evidence="1" type="ORF">SAMN05444682_107243</name>
</gene>
<dbReference type="AlphaFoldDB" id="A0A1I3NMU5"/>
<dbReference type="RefSeq" id="WP_090628275.1">
    <property type="nucleotide sequence ID" value="NZ_FOQO01000007.1"/>
</dbReference>
<reference evidence="1 2" key="1">
    <citation type="submission" date="2016-10" db="EMBL/GenBank/DDBJ databases">
        <authorList>
            <person name="de Groot N.N."/>
        </authorList>
    </citation>
    <scope>NUCLEOTIDE SEQUENCE [LARGE SCALE GENOMIC DNA]</scope>
    <source>
        <strain evidence="1 2">RK1</strain>
    </source>
</reference>
<protein>
    <recommendedName>
        <fullName evidence="3">PKD-like family protein</fullName>
    </recommendedName>
</protein>
<dbReference type="Gene3D" id="2.120.10.80">
    <property type="entry name" value="Kelch-type beta propeller"/>
    <property type="match status" value="1"/>
</dbReference>
<dbReference type="SUPFAM" id="SSF50965">
    <property type="entry name" value="Galactose oxidase, central domain"/>
    <property type="match status" value="1"/>
</dbReference>
<dbReference type="STRING" id="1477437.SAMN05444682_107243"/>
<accession>A0A1I3NMU5</accession>
<dbReference type="InterPro" id="IPR015915">
    <property type="entry name" value="Kelch-typ_b-propeller"/>
</dbReference>
<dbReference type="OrthoDB" id="9775889at2"/>
<evidence type="ECO:0000313" key="2">
    <source>
        <dbReference type="Proteomes" id="UP000198670"/>
    </source>
</evidence>